<keyword evidence="6 11" id="KW-0472">Membrane</keyword>
<keyword evidence="7" id="KW-0675">Receptor</keyword>
<evidence type="ECO:0000256" key="12">
    <source>
        <dbReference type="SAM" id="SignalP"/>
    </source>
</evidence>
<dbReference type="PROSITE" id="PS50259">
    <property type="entry name" value="G_PROTEIN_RECEP_F3_4"/>
    <property type="match status" value="1"/>
</dbReference>
<organism evidence="14 15">
    <name type="scientific">Bugula neritina</name>
    <name type="common">Brown bryozoan</name>
    <name type="synonym">Sertularia neritina</name>
    <dbReference type="NCBI Taxonomy" id="10212"/>
    <lineage>
        <taxon>Eukaryota</taxon>
        <taxon>Metazoa</taxon>
        <taxon>Spiralia</taxon>
        <taxon>Lophotrochozoa</taxon>
        <taxon>Bryozoa</taxon>
        <taxon>Gymnolaemata</taxon>
        <taxon>Cheilostomatida</taxon>
        <taxon>Flustrina</taxon>
        <taxon>Buguloidea</taxon>
        <taxon>Bugulidae</taxon>
        <taxon>Bugula</taxon>
    </lineage>
</organism>
<dbReference type="SUPFAM" id="SSF53822">
    <property type="entry name" value="Periplasmic binding protein-like I"/>
    <property type="match status" value="1"/>
</dbReference>
<evidence type="ECO:0000313" key="14">
    <source>
        <dbReference type="EMBL" id="KAF6031475.1"/>
    </source>
</evidence>
<keyword evidence="2" id="KW-1003">Cell membrane</keyword>
<evidence type="ECO:0000256" key="2">
    <source>
        <dbReference type="ARBA" id="ARBA00022475"/>
    </source>
</evidence>
<dbReference type="PROSITE" id="PS00981">
    <property type="entry name" value="G_PROTEIN_RECEP_F3_3"/>
    <property type="match status" value="1"/>
</dbReference>
<evidence type="ECO:0000313" key="15">
    <source>
        <dbReference type="Proteomes" id="UP000593567"/>
    </source>
</evidence>
<dbReference type="EMBL" id="VXIV02001599">
    <property type="protein sequence ID" value="KAF6031475.1"/>
    <property type="molecule type" value="Genomic_DNA"/>
</dbReference>
<dbReference type="GO" id="GO:0038039">
    <property type="term" value="C:G protein-coupled receptor heterodimeric complex"/>
    <property type="evidence" value="ECO:0007669"/>
    <property type="project" value="TreeGrafter"/>
</dbReference>
<feature type="region of interest" description="Disordered" evidence="10">
    <location>
        <begin position="723"/>
        <end position="747"/>
    </location>
</feature>
<evidence type="ECO:0000256" key="10">
    <source>
        <dbReference type="SAM" id="MobiDB-lite"/>
    </source>
</evidence>
<evidence type="ECO:0000256" key="7">
    <source>
        <dbReference type="ARBA" id="ARBA00023170"/>
    </source>
</evidence>
<feature type="domain" description="G-protein coupled receptors family 3 profile" evidence="13">
    <location>
        <begin position="452"/>
        <end position="719"/>
    </location>
</feature>
<feature type="transmembrane region" description="Helical" evidence="11">
    <location>
        <begin position="663"/>
        <end position="683"/>
    </location>
</feature>
<evidence type="ECO:0000256" key="5">
    <source>
        <dbReference type="ARBA" id="ARBA00023040"/>
    </source>
</evidence>
<dbReference type="OrthoDB" id="2150267at2759"/>
<evidence type="ECO:0000256" key="11">
    <source>
        <dbReference type="SAM" id="Phobius"/>
    </source>
</evidence>
<dbReference type="InterPro" id="IPR001828">
    <property type="entry name" value="ANF_lig-bd_rcpt"/>
</dbReference>
<dbReference type="InterPro" id="IPR028082">
    <property type="entry name" value="Peripla_BP_I"/>
</dbReference>
<evidence type="ECO:0000259" key="13">
    <source>
        <dbReference type="PROSITE" id="PS50259"/>
    </source>
</evidence>
<keyword evidence="3 11" id="KW-0812">Transmembrane</keyword>
<feature type="transmembrane region" description="Helical" evidence="11">
    <location>
        <begin position="493"/>
        <end position="512"/>
    </location>
</feature>
<feature type="transmembrane region" description="Helical" evidence="11">
    <location>
        <begin position="524"/>
        <end position="546"/>
    </location>
</feature>
<accession>A0A7J7JZY6</accession>
<gene>
    <name evidence="14" type="ORF">EB796_010217</name>
</gene>
<dbReference type="InterPro" id="IPR017979">
    <property type="entry name" value="GPCR_3_CS"/>
</dbReference>
<proteinExistence type="predicted"/>
<keyword evidence="9" id="KW-0807">Transducer</keyword>
<keyword evidence="12" id="KW-0732">Signal</keyword>
<dbReference type="Proteomes" id="UP000593567">
    <property type="component" value="Unassembled WGS sequence"/>
</dbReference>
<dbReference type="Gene3D" id="3.40.50.2300">
    <property type="match status" value="2"/>
</dbReference>
<evidence type="ECO:0000256" key="9">
    <source>
        <dbReference type="ARBA" id="ARBA00023224"/>
    </source>
</evidence>
<feature type="chain" id="PRO_5029773308" evidence="12">
    <location>
        <begin position="22"/>
        <end position="851"/>
    </location>
</feature>
<feature type="transmembrane region" description="Helical" evidence="11">
    <location>
        <begin position="622"/>
        <end position="643"/>
    </location>
</feature>
<dbReference type="Pfam" id="PF01094">
    <property type="entry name" value="ANF_receptor"/>
    <property type="match status" value="1"/>
</dbReference>
<dbReference type="PRINTS" id="PR01176">
    <property type="entry name" value="GABABRECEPTR"/>
</dbReference>
<keyword evidence="4 11" id="KW-1133">Transmembrane helix</keyword>
<reference evidence="14" key="1">
    <citation type="submission" date="2020-06" db="EMBL/GenBank/DDBJ databases">
        <title>Draft genome of Bugula neritina, a colonial animal packing powerful symbionts and potential medicines.</title>
        <authorList>
            <person name="Rayko M."/>
        </authorList>
    </citation>
    <scope>NUCLEOTIDE SEQUENCE [LARGE SCALE GENOMIC DNA]</scope>
    <source>
        <strain evidence="14">Kwan_BN1</strain>
    </source>
</reference>
<dbReference type="CDD" id="cd06366">
    <property type="entry name" value="PBP1_GABAb_receptor"/>
    <property type="match status" value="1"/>
</dbReference>
<feature type="transmembrane region" description="Helical" evidence="11">
    <location>
        <begin position="689"/>
        <end position="708"/>
    </location>
</feature>
<evidence type="ECO:0000256" key="8">
    <source>
        <dbReference type="ARBA" id="ARBA00023180"/>
    </source>
</evidence>
<dbReference type="InterPro" id="IPR017978">
    <property type="entry name" value="GPCR_3_C"/>
</dbReference>
<feature type="compositionally biased region" description="Low complexity" evidence="10">
    <location>
        <begin position="723"/>
        <end position="740"/>
    </location>
</feature>
<dbReference type="InterPro" id="IPR002455">
    <property type="entry name" value="GPCR3_GABA-B"/>
</dbReference>
<keyword evidence="5" id="KW-0297">G-protein coupled receptor</keyword>
<evidence type="ECO:0000256" key="6">
    <source>
        <dbReference type="ARBA" id="ARBA00023136"/>
    </source>
</evidence>
<dbReference type="PANTHER" id="PTHR10519">
    <property type="entry name" value="GABA-B RECEPTOR"/>
    <property type="match status" value="1"/>
</dbReference>
<name>A0A7J7JZY6_BUGNE</name>
<comment type="caution">
    <text evidence="14">The sequence shown here is derived from an EMBL/GenBank/DDBJ whole genome shotgun (WGS) entry which is preliminary data.</text>
</comment>
<dbReference type="Pfam" id="PF00003">
    <property type="entry name" value="7tm_3"/>
    <property type="match status" value="1"/>
</dbReference>
<dbReference type="PANTHER" id="PTHR10519:SF74">
    <property type="entry name" value="GAMMA-AMINOBUTYRIC ACID TYPE B RECEPTOR SUBUNIT 2"/>
    <property type="match status" value="1"/>
</dbReference>
<keyword evidence="15" id="KW-1185">Reference proteome</keyword>
<feature type="transmembrane region" description="Helical" evidence="11">
    <location>
        <begin position="567"/>
        <end position="588"/>
    </location>
</feature>
<evidence type="ECO:0000256" key="3">
    <source>
        <dbReference type="ARBA" id="ARBA00022692"/>
    </source>
</evidence>
<evidence type="ECO:0000256" key="4">
    <source>
        <dbReference type="ARBA" id="ARBA00022989"/>
    </source>
</evidence>
<dbReference type="AlphaFoldDB" id="A0A7J7JZY6"/>
<dbReference type="PRINTS" id="PR01177">
    <property type="entry name" value="GABAB1RECPTR"/>
</dbReference>
<dbReference type="GO" id="GO:0004965">
    <property type="term" value="F:G protein-coupled GABA receptor activity"/>
    <property type="evidence" value="ECO:0007669"/>
    <property type="project" value="InterPro"/>
</dbReference>
<protein>
    <submittedName>
        <fullName evidence="14">GABBR2</fullName>
    </submittedName>
</protein>
<evidence type="ECO:0000256" key="1">
    <source>
        <dbReference type="ARBA" id="ARBA00004651"/>
    </source>
</evidence>
<feature type="signal peptide" evidence="12">
    <location>
        <begin position="1"/>
        <end position="21"/>
    </location>
</feature>
<feature type="transmembrane region" description="Helical" evidence="11">
    <location>
        <begin position="450"/>
        <end position="473"/>
    </location>
</feature>
<sequence>MTKITFSALPVLSVFIALSNSSLQNLTFIGILPLSGEEGHIGLSVKPFIERAVGHVNRDDNILNGYNLTVEWVDSKCDGGSATKAMFDALHSTKRIVFIYGGYCSYVTKSVAESMAYFNTWQISFFNTDPTLSDSVTYKNFLRVIPNELDYNLVWVKFLESNNWNRVVLLYQDASSGFTTYAYTHNALSSQLKAAGVKILSTFSVTENPEVAFSDIKAWDAKIIIGNFGPDMAQRIICMAYHSDMYGHRYVWLLTQVTAYPPNWWEGSENCTREQMETTLNGHFTVDIVTSFYSETDASYATYFSPQEIPDPGKHNIQDLFISLSEDTKHNRYTSYAYDGVWLMANALHRFIEDSKPSYPDWEQWYNITNASEITKGSFTGLTGEVQFLHRSRLGYLQLLQKRGTNYRQVGLLNMSNGNLSLATEIYWHGNDQAPLDHTVIQRKDIRPNIIIHGVLMALATLGLVLAISFLSVNIKYASHRHIKMSSPKMNNIIVAGCIFIYSTVFVMRIHVDSSNTTRQVICIARTWALFFGFSLSFGALFAKTWRVYTIFNSPHGQKRMITDGMLFIVVVLLLCLDLILLITWAIVDPLQVEETELDRIEEKNTIISRILYTCESERMNIWTAITYSYKGLLLVIGCFFAWQTRHVNIPALNDSKYIGMSVYNVVIMSTSAVAISYVITSQQDHSDLIIGLLIILCTTITLCLVFVPKIMHLRQDPKGLLPRPRLSMKSSSSSRKSMLAGQNSSDTFTSAENKISQLERDLVLNQAKLNLVTQEMKSLASKCNAAVDSSTSTISNQVEHLSLQNFSQQCNTTTTHCTHSTNNEPTDEIARTQHTTAKTDCISVGSDSKL</sequence>
<comment type="subcellular location">
    <subcellularLocation>
        <location evidence="1">Cell membrane</location>
        <topology evidence="1">Multi-pass membrane protein</topology>
    </subcellularLocation>
</comment>
<dbReference type="GO" id="GO:0007214">
    <property type="term" value="P:gamma-aminobutyric acid signaling pathway"/>
    <property type="evidence" value="ECO:0007669"/>
    <property type="project" value="TreeGrafter"/>
</dbReference>
<keyword evidence="8" id="KW-0325">Glycoprotein</keyword>